<dbReference type="InterPro" id="IPR036047">
    <property type="entry name" value="F-box-like_dom_sf"/>
</dbReference>
<name>A0A4S8LR75_DENBC</name>
<dbReference type="AlphaFoldDB" id="A0A4S8LR75"/>
<keyword evidence="3" id="KW-1185">Reference proteome</keyword>
<dbReference type="Pfam" id="PF12937">
    <property type="entry name" value="F-box-like"/>
    <property type="match status" value="1"/>
</dbReference>
<reference evidence="2 3" key="1">
    <citation type="journal article" date="2019" name="Nat. Ecol. Evol.">
        <title>Megaphylogeny resolves global patterns of mushroom evolution.</title>
        <authorList>
            <person name="Varga T."/>
            <person name="Krizsan K."/>
            <person name="Foldi C."/>
            <person name="Dima B."/>
            <person name="Sanchez-Garcia M."/>
            <person name="Sanchez-Ramirez S."/>
            <person name="Szollosi G.J."/>
            <person name="Szarkandi J.G."/>
            <person name="Papp V."/>
            <person name="Albert L."/>
            <person name="Andreopoulos W."/>
            <person name="Angelini C."/>
            <person name="Antonin V."/>
            <person name="Barry K.W."/>
            <person name="Bougher N.L."/>
            <person name="Buchanan P."/>
            <person name="Buyck B."/>
            <person name="Bense V."/>
            <person name="Catcheside P."/>
            <person name="Chovatia M."/>
            <person name="Cooper J."/>
            <person name="Damon W."/>
            <person name="Desjardin D."/>
            <person name="Finy P."/>
            <person name="Geml J."/>
            <person name="Haridas S."/>
            <person name="Hughes K."/>
            <person name="Justo A."/>
            <person name="Karasinski D."/>
            <person name="Kautmanova I."/>
            <person name="Kiss B."/>
            <person name="Kocsube S."/>
            <person name="Kotiranta H."/>
            <person name="LaButti K.M."/>
            <person name="Lechner B.E."/>
            <person name="Liimatainen K."/>
            <person name="Lipzen A."/>
            <person name="Lukacs Z."/>
            <person name="Mihaltcheva S."/>
            <person name="Morgado L.N."/>
            <person name="Niskanen T."/>
            <person name="Noordeloos M.E."/>
            <person name="Ohm R.A."/>
            <person name="Ortiz-Santana B."/>
            <person name="Ovrebo C."/>
            <person name="Racz N."/>
            <person name="Riley R."/>
            <person name="Savchenko A."/>
            <person name="Shiryaev A."/>
            <person name="Soop K."/>
            <person name="Spirin V."/>
            <person name="Szebenyi C."/>
            <person name="Tomsovsky M."/>
            <person name="Tulloss R.E."/>
            <person name="Uehling J."/>
            <person name="Grigoriev I.V."/>
            <person name="Vagvolgyi C."/>
            <person name="Papp T."/>
            <person name="Martin F.M."/>
            <person name="Miettinen O."/>
            <person name="Hibbett D.S."/>
            <person name="Nagy L.G."/>
        </authorList>
    </citation>
    <scope>NUCLEOTIDE SEQUENCE [LARGE SCALE GENOMIC DNA]</scope>
    <source>
        <strain evidence="2 3">CBS 962.96</strain>
    </source>
</reference>
<accession>A0A4S8LR75</accession>
<dbReference type="EMBL" id="ML179293">
    <property type="protein sequence ID" value="THU91927.1"/>
    <property type="molecule type" value="Genomic_DNA"/>
</dbReference>
<evidence type="ECO:0000313" key="2">
    <source>
        <dbReference type="EMBL" id="THU91927.1"/>
    </source>
</evidence>
<feature type="domain" description="F-box" evidence="1">
    <location>
        <begin position="90"/>
        <end position="145"/>
    </location>
</feature>
<gene>
    <name evidence="2" type="ORF">K435DRAFT_862931</name>
</gene>
<protein>
    <recommendedName>
        <fullName evidence="1">F-box domain-containing protein</fullName>
    </recommendedName>
</protein>
<dbReference type="InterPro" id="IPR001810">
    <property type="entry name" value="F-box_dom"/>
</dbReference>
<evidence type="ECO:0000313" key="3">
    <source>
        <dbReference type="Proteomes" id="UP000297245"/>
    </source>
</evidence>
<evidence type="ECO:0000259" key="1">
    <source>
        <dbReference type="Pfam" id="PF12937"/>
    </source>
</evidence>
<sequence>MPANRPSTNSIAGAEVVSHWLTQSRLSGFSVSRMKRAESASVGEDINRQLADIQSQIRAAMTLLLELQAQRSGLLTVLDLVNNLGAPIRMLPIEILSTIFYYCVSSTKSIHKGGVFDAIRIASVCSSWRTIALGDSRLWTDLFIQSMWQSVAADEMECDMLQTIQLRSGTSPLSLSVVGGMSAVIHQPVTLTVLRNLAPRCTKLVLLDMDDTHYHSLMLSADGFRPSTLAIENELRENSFDLDTITFKSTVRTLRVTLRDGLYNGEWENLNSLDIGHTGHENTLPQRLPSCSSLQSLTLRFSNHADVQPLLISESIVLLELIIPSPSSCDPDTMFRGAILPKLHHLVIQGDWTSWGTCSHHRWHEAVKSLTLTSKCVLTSLSIAGMYGTDCCLIKLLEVLPSLRDFVFIPLAPGHTVETQSFKDLFRRLTFPSFAQRAMGDPLCRYLTNLQLELNVGYFEEAALANMIISRLELLPYQQMWGWSKLQNIVVSVKGVASAGGSLQSLTHLRDSGKLTLMS</sequence>
<dbReference type="Gene3D" id="3.80.10.10">
    <property type="entry name" value="Ribonuclease Inhibitor"/>
    <property type="match status" value="1"/>
</dbReference>
<dbReference type="SUPFAM" id="SSF81383">
    <property type="entry name" value="F-box domain"/>
    <property type="match status" value="1"/>
</dbReference>
<dbReference type="Proteomes" id="UP000297245">
    <property type="component" value="Unassembled WGS sequence"/>
</dbReference>
<proteinExistence type="predicted"/>
<organism evidence="2 3">
    <name type="scientific">Dendrothele bispora (strain CBS 962.96)</name>
    <dbReference type="NCBI Taxonomy" id="1314807"/>
    <lineage>
        <taxon>Eukaryota</taxon>
        <taxon>Fungi</taxon>
        <taxon>Dikarya</taxon>
        <taxon>Basidiomycota</taxon>
        <taxon>Agaricomycotina</taxon>
        <taxon>Agaricomycetes</taxon>
        <taxon>Agaricomycetidae</taxon>
        <taxon>Agaricales</taxon>
        <taxon>Agaricales incertae sedis</taxon>
        <taxon>Dendrothele</taxon>
    </lineage>
</organism>
<dbReference type="OrthoDB" id="2269034at2759"/>
<dbReference type="InterPro" id="IPR032675">
    <property type="entry name" value="LRR_dom_sf"/>
</dbReference>